<name>A0A453GUS3_AEGTS</name>
<keyword evidence="1" id="KW-1133">Transmembrane helix</keyword>
<reference evidence="2" key="5">
    <citation type="journal article" date="2021" name="G3 (Bethesda)">
        <title>Aegilops tauschii genome assembly Aet v5.0 features greater sequence contiguity and improved annotation.</title>
        <authorList>
            <person name="Wang L."/>
            <person name="Zhu T."/>
            <person name="Rodriguez J.C."/>
            <person name="Deal K.R."/>
            <person name="Dubcovsky J."/>
            <person name="McGuire P.E."/>
            <person name="Lux T."/>
            <person name="Spannagl M."/>
            <person name="Mayer K.F.X."/>
            <person name="Baldrich P."/>
            <person name="Meyers B.C."/>
            <person name="Huo N."/>
            <person name="Gu Y.Q."/>
            <person name="Zhou H."/>
            <person name="Devos K.M."/>
            <person name="Bennetzen J.L."/>
            <person name="Unver T."/>
            <person name="Budak H."/>
            <person name="Gulick P.J."/>
            <person name="Galiba G."/>
            <person name="Kalapos B."/>
            <person name="Nelson D.R."/>
            <person name="Li P."/>
            <person name="You F.M."/>
            <person name="Luo M.C."/>
            <person name="Dvorak J."/>
        </authorList>
    </citation>
    <scope>NUCLEOTIDE SEQUENCE [LARGE SCALE GENOMIC DNA]</scope>
    <source>
        <strain evidence="2">cv. AL8/78</strain>
    </source>
</reference>
<evidence type="ECO:0000313" key="3">
    <source>
        <dbReference type="Proteomes" id="UP000015105"/>
    </source>
</evidence>
<protein>
    <submittedName>
        <fullName evidence="2">Uncharacterized protein</fullName>
    </submittedName>
</protein>
<keyword evidence="1" id="KW-0812">Transmembrane</keyword>
<organism evidence="2 3">
    <name type="scientific">Aegilops tauschii subsp. strangulata</name>
    <name type="common">Goatgrass</name>
    <dbReference type="NCBI Taxonomy" id="200361"/>
    <lineage>
        <taxon>Eukaryota</taxon>
        <taxon>Viridiplantae</taxon>
        <taxon>Streptophyta</taxon>
        <taxon>Embryophyta</taxon>
        <taxon>Tracheophyta</taxon>
        <taxon>Spermatophyta</taxon>
        <taxon>Magnoliopsida</taxon>
        <taxon>Liliopsida</taxon>
        <taxon>Poales</taxon>
        <taxon>Poaceae</taxon>
        <taxon>BOP clade</taxon>
        <taxon>Pooideae</taxon>
        <taxon>Triticodae</taxon>
        <taxon>Triticeae</taxon>
        <taxon>Triticinae</taxon>
        <taxon>Aegilops</taxon>
    </lineage>
</organism>
<reference evidence="2" key="3">
    <citation type="journal article" date="2017" name="Nature">
        <title>Genome sequence of the progenitor of the wheat D genome Aegilops tauschii.</title>
        <authorList>
            <person name="Luo M.C."/>
            <person name="Gu Y.Q."/>
            <person name="Puiu D."/>
            <person name="Wang H."/>
            <person name="Twardziok S.O."/>
            <person name="Deal K.R."/>
            <person name="Huo N."/>
            <person name="Zhu T."/>
            <person name="Wang L."/>
            <person name="Wang Y."/>
            <person name="McGuire P.E."/>
            <person name="Liu S."/>
            <person name="Long H."/>
            <person name="Ramasamy R.K."/>
            <person name="Rodriguez J.C."/>
            <person name="Van S.L."/>
            <person name="Yuan L."/>
            <person name="Wang Z."/>
            <person name="Xia Z."/>
            <person name="Xiao L."/>
            <person name="Anderson O.D."/>
            <person name="Ouyang S."/>
            <person name="Liang Y."/>
            <person name="Zimin A.V."/>
            <person name="Pertea G."/>
            <person name="Qi P."/>
            <person name="Bennetzen J.L."/>
            <person name="Dai X."/>
            <person name="Dawson M.W."/>
            <person name="Muller H.G."/>
            <person name="Kugler K."/>
            <person name="Rivarola-Duarte L."/>
            <person name="Spannagl M."/>
            <person name="Mayer K.F.X."/>
            <person name="Lu F.H."/>
            <person name="Bevan M.W."/>
            <person name="Leroy P."/>
            <person name="Li P."/>
            <person name="You F.M."/>
            <person name="Sun Q."/>
            <person name="Liu Z."/>
            <person name="Lyons E."/>
            <person name="Wicker T."/>
            <person name="Salzberg S.L."/>
            <person name="Devos K.M."/>
            <person name="Dvorak J."/>
        </authorList>
    </citation>
    <scope>NUCLEOTIDE SEQUENCE [LARGE SCALE GENOMIC DNA]</scope>
    <source>
        <strain evidence="2">cv. AL8/78</strain>
    </source>
</reference>
<reference evidence="2" key="4">
    <citation type="submission" date="2019-03" db="UniProtKB">
        <authorList>
            <consortium name="EnsemblPlants"/>
        </authorList>
    </citation>
    <scope>IDENTIFICATION</scope>
</reference>
<evidence type="ECO:0000313" key="2">
    <source>
        <dbReference type="EnsemblPlants" id="AET3Gv21214500.1"/>
    </source>
</evidence>
<dbReference type="InterPro" id="IPR052566">
    <property type="entry name" value="Non-lysos_glucosylceramidase"/>
</dbReference>
<dbReference type="EnsemblPlants" id="AET3Gv21214500.1">
    <property type="protein sequence ID" value="AET3Gv21214500.1"/>
    <property type="gene ID" value="AET3Gv21214500"/>
</dbReference>
<keyword evidence="1" id="KW-0472">Membrane</keyword>
<dbReference type="Proteomes" id="UP000015105">
    <property type="component" value="Chromosome 3D"/>
</dbReference>
<accession>A0A453GUS3</accession>
<dbReference type="PANTHER" id="PTHR12654">
    <property type="entry name" value="BILE ACID BETA-GLUCOSIDASE-RELATED"/>
    <property type="match status" value="1"/>
</dbReference>
<evidence type="ECO:0000256" key="1">
    <source>
        <dbReference type="SAM" id="Phobius"/>
    </source>
</evidence>
<proteinExistence type="predicted"/>
<dbReference type="Gramene" id="AET3Gv21214500.1">
    <property type="protein sequence ID" value="AET3Gv21214500.1"/>
    <property type="gene ID" value="AET3Gv21214500"/>
</dbReference>
<sequence>CEYSEVVPVLRQFIRLYAVKRSNFTTKLDLDDGTPPEDAWRRKLSSHANRLKEFNVTFREAFKMMKLGLRLWSYVREEASHGRHRLTHSRGRAANHQPHKEYPLVGWVGCVYLMLINFTNMLPLFLLPTITPYL</sequence>
<dbReference type="GO" id="GO:0008422">
    <property type="term" value="F:beta-glucosidase activity"/>
    <property type="evidence" value="ECO:0007669"/>
    <property type="project" value="TreeGrafter"/>
</dbReference>
<keyword evidence="3" id="KW-1185">Reference proteome</keyword>
<dbReference type="PANTHER" id="PTHR12654:SF21">
    <property type="entry name" value="NON-LYSOSOMAL GLUCOSYLCERAMIDASE"/>
    <property type="match status" value="1"/>
</dbReference>
<reference evidence="3" key="1">
    <citation type="journal article" date="2014" name="Science">
        <title>Ancient hybridizations among the ancestral genomes of bread wheat.</title>
        <authorList>
            <consortium name="International Wheat Genome Sequencing Consortium,"/>
            <person name="Marcussen T."/>
            <person name="Sandve S.R."/>
            <person name="Heier L."/>
            <person name="Spannagl M."/>
            <person name="Pfeifer M."/>
            <person name="Jakobsen K.S."/>
            <person name="Wulff B.B."/>
            <person name="Steuernagel B."/>
            <person name="Mayer K.F."/>
            <person name="Olsen O.A."/>
        </authorList>
    </citation>
    <scope>NUCLEOTIDE SEQUENCE [LARGE SCALE GENOMIC DNA]</scope>
    <source>
        <strain evidence="3">cv. AL8/78</strain>
    </source>
</reference>
<feature type="transmembrane region" description="Helical" evidence="1">
    <location>
        <begin position="104"/>
        <end position="126"/>
    </location>
</feature>
<reference evidence="3" key="2">
    <citation type="journal article" date="2017" name="Nat. Plants">
        <title>The Aegilops tauschii genome reveals multiple impacts of transposons.</title>
        <authorList>
            <person name="Zhao G."/>
            <person name="Zou C."/>
            <person name="Li K."/>
            <person name="Wang K."/>
            <person name="Li T."/>
            <person name="Gao L."/>
            <person name="Zhang X."/>
            <person name="Wang H."/>
            <person name="Yang Z."/>
            <person name="Liu X."/>
            <person name="Jiang W."/>
            <person name="Mao L."/>
            <person name="Kong X."/>
            <person name="Jiao Y."/>
            <person name="Jia J."/>
        </authorList>
    </citation>
    <scope>NUCLEOTIDE SEQUENCE [LARGE SCALE GENOMIC DNA]</scope>
    <source>
        <strain evidence="3">cv. AL8/78</strain>
    </source>
</reference>
<dbReference type="STRING" id="200361.A0A453GUS3"/>
<dbReference type="AlphaFoldDB" id="A0A453GUS3"/>